<proteinExistence type="predicted"/>
<name>A0ABT5XB63_9EURY</name>
<sequence length="63" mass="6966">LIRDGINGAICDLSASSIGSKIAALLRDDSYKKMTDSSVETARAYDWSLIAKRAESVYERVKR</sequence>
<protein>
    <recommendedName>
        <fullName evidence="3">Glycosyltransferase</fullName>
    </recommendedName>
</protein>
<gene>
    <name evidence="1" type="ORF">P0O15_12430</name>
</gene>
<reference evidence="1 2" key="1">
    <citation type="submission" date="2023-03" db="EMBL/GenBank/DDBJ databases">
        <title>WGS of Methanotrichaceae archaeon Mx.</title>
        <authorList>
            <person name="Sorokin D.Y."/>
            <person name="Merkel A.Y."/>
        </authorList>
    </citation>
    <scope>NUCLEOTIDE SEQUENCE [LARGE SCALE GENOMIC DNA]</scope>
    <source>
        <strain evidence="1 2">Mx</strain>
    </source>
</reference>
<evidence type="ECO:0000313" key="1">
    <source>
        <dbReference type="EMBL" id="MDF0591965.1"/>
    </source>
</evidence>
<evidence type="ECO:0000313" key="2">
    <source>
        <dbReference type="Proteomes" id="UP001220010"/>
    </source>
</evidence>
<keyword evidence="2" id="KW-1185">Reference proteome</keyword>
<dbReference type="SUPFAM" id="SSF53756">
    <property type="entry name" value="UDP-Glycosyltransferase/glycogen phosphorylase"/>
    <property type="match status" value="1"/>
</dbReference>
<dbReference type="RefSeq" id="WP_316967679.1">
    <property type="nucleotide sequence ID" value="NZ_JARFPK010000099.1"/>
</dbReference>
<dbReference type="Proteomes" id="UP001220010">
    <property type="component" value="Unassembled WGS sequence"/>
</dbReference>
<dbReference type="EMBL" id="JARFPK010000099">
    <property type="protein sequence ID" value="MDF0591965.1"/>
    <property type="molecule type" value="Genomic_DNA"/>
</dbReference>
<organism evidence="1 2">
    <name type="scientific">Candidatus Methanocrinis natronophilus</name>
    <dbReference type="NCBI Taxonomy" id="3033396"/>
    <lineage>
        <taxon>Archaea</taxon>
        <taxon>Methanobacteriati</taxon>
        <taxon>Methanobacteriota</taxon>
        <taxon>Stenosarchaea group</taxon>
        <taxon>Methanomicrobia</taxon>
        <taxon>Methanotrichales</taxon>
        <taxon>Methanotrichaceae</taxon>
        <taxon>Methanocrinis</taxon>
    </lineage>
</organism>
<evidence type="ECO:0008006" key="3">
    <source>
        <dbReference type="Google" id="ProtNLM"/>
    </source>
</evidence>
<comment type="caution">
    <text evidence="1">The sequence shown here is derived from an EMBL/GenBank/DDBJ whole genome shotgun (WGS) entry which is preliminary data.</text>
</comment>
<feature type="non-terminal residue" evidence="1">
    <location>
        <position position="1"/>
    </location>
</feature>
<accession>A0ABT5XB63</accession>